<reference evidence="4" key="1">
    <citation type="submission" date="2022-07" db="EMBL/GenBank/DDBJ databases">
        <title>Phylogenomic reconstructions and comparative analyses of Kickxellomycotina fungi.</title>
        <authorList>
            <person name="Reynolds N.K."/>
            <person name="Stajich J.E."/>
            <person name="Barry K."/>
            <person name="Grigoriev I.V."/>
            <person name="Crous P."/>
            <person name="Smith M.E."/>
        </authorList>
    </citation>
    <scope>NUCLEOTIDE SEQUENCE</scope>
    <source>
        <strain evidence="4">IMI 214461</strain>
    </source>
</reference>
<dbReference type="AlphaFoldDB" id="A0A9W8BIG8"/>
<proteinExistence type="inferred from homology"/>
<dbReference type="InterPro" id="IPR010473">
    <property type="entry name" value="GTPase-bd"/>
</dbReference>
<feature type="compositionally biased region" description="Polar residues" evidence="2">
    <location>
        <begin position="496"/>
        <end position="507"/>
    </location>
</feature>
<dbReference type="GO" id="GO:0030036">
    <property type="term" value="P:actin cytoskeleton organization"/>
    <property type="evidence" value="ECO:0007669"/>
    <property type="project" value="InterPro"/>
</dbReference>
<organism evidence="4 5">
    <name type="scientific">Coemansia thaxteri</name>
    <dbReference type="NCBI Taxonomy" id="2663907"/>
    <lineage>
        <taxon>Eukaryota</taxon>
        <taxon>Fungi</taxon>
        <taxon>Fungi incertae sedis</taxon>
        <taxon>Zoopagomycota</taxon>
        <taxon>Kickxellomycotina</taxon>
        <taxon>Kickxellomycetes</taxon>
        <taxon>Kickxellales</taxon>
        <taxon>Kickxellaceae</taxon>
        <taxon>Coemansia</taxon>
    </lineage>
</organism>
<dbReference type="InterPro" id="IPR016024">
    <property type="entry name" value="ARM-type_fold"/>
</dbReference>
<dbReference type="GO" id="GO:0003779">
    <property type="term" value="F:actin binding"/>
    <property type="evidence" value="ECO:0007669"/>
    <property type="project" value="InterPro"/>
</dbReference>
<dbReference type="InterPro" id="IPR011989">
    <property type="entry name" value="ARM-like"/>
</dbReference>
<evidence type="ECO:0000313" key="5">
    <source>
        <dbReference type="Proteomes" id="UP001150907"/>
    </source>
</evidence>
<sequence>MRLPFSAHRSTRSTDNFVQLPADTEPPRRAASPGVSSVRDRSLSGAAPYARGRPLSAVYAQSPPADMHVVQIEERLDTLMDAMGLSSEQRLAMKNMSPESKTQLIHTHKARANVTPLSEHLNILARAGTQSLPRARLEKLRVDIAYQSIIQLNSFIENGGLRLLLTHLTQLNERRSAGRRQDELLKERDILACILGLAKVPLGANFLLGSSAAHLRHILDSLGTAWLPCSVMPLQIVSYLIHYDGPRSSDVVAAALFRREAAAAASDNAGTARRSSPFVEWMQAIDRAVEDYVSPVSRFAAASVAVDQQKQASSAEFMAASIALINDILDSLLATSIDKRVRLYEKLHGHDILVKFARLRAWRSSVVGPHLRRWDEMLRRDYNIARSLPSDAIVLGAAGDSSIRDMSLFTSFIAHYQDAKAIVESGHGSEISDADDEILRMNLSTCKQPLDSPVVARSAPGSPGTHASRDSVLPSVPRSRSHSNVAETGSLRDLHASTSSAPKAESSQAALTGLKTAHSMLKRAFLDVPRLPGECSDQARRELQTIVDLAQAMLATFD</sequence>
<feature type="region of interest" description="Disordered" evidence="2">
    <location>
        <begin position="451"/>
        <end position="507"/>
    </location>
</feature>
<dbReference type="SUPFAM" id="SSF48371">
    <property type="entry name" value="ARM repeat"/>
    <property type="match status" value="1"/>
</dbReference>
<accession>A0A9W8BIG8</accession>
<dbReference type="Pfam" id="PF06371">
    <property type="entry name" value="Drf_GBD"/>
    <property type="match status" value="1"/>
</dbReference>
<dbReference type="PANTHER" id="PTHR47102">
    <property type="entry name" value="PROTEIN BNI1"/>
    <property type="match status" value="1"/>
</dbReference>
<gene>
    <name evidence="4" type="ORF">H4R26_003726</name>
</gene>
<feature type="domain" description="GBD/FH3" evidence="3">
    <location>
        <begin position="64"/>
        <end position="453"/>
    </location>
</feature>
<dbReference type="GO" id="GO:0031267">
    <property type="term" value="F:small GTPase binding"/>
    <property type="evidence" value="ECO:0007669"/>
    <property type="project" value="InterPro"/>
</dbReference>
<protein>
    <recommendedName>
        <fullName evidence="3">GBD/FH3 domain-containing protein</fullName>
    </recommendedName>
</protein>
<dbReference type="Proteomes" id="UP001150907">
    <property type="component" value="Unassembled WGS sequence"/>
</dbReference>
<dbReference type="PANTHER" id="PTHR47102:SF2">
    <property type="entry name" value="PROTEIN BNI1"/>
    <property type="match status" value="1"/>
</dbReference>
<evidence type="ECO:0000256" key="2">
    <source>
        <dbReference type="SAM" id="MobiDB-lite"/>
    </source>
</evidence>
<dbReference type="InterPro" id="IPR051661">
    <property type="entry name" value="Actin_filament_regulator"/>
</dbReference>
<comment type="caution">
    <text evidence="4">The sequence shown here is derived from an EMBL/GenBank/DDBJ whole genome shotgun (WGS) entry which is preliminary data.</text>
</comment>
<dbReference type="SMART" id="SM01140">
    <property type="entry name" value="Drf_GBD"/>
    <property type="match status" value="1"/>
</dbReference>
<dbReference type="Gene3D" id="1.25.10.10">
    <property type="entry name" value="Leucine-rich Repeat Variant"/>
    <property type="match status" value="1"/>
</dbReference>
<name>A0A9W8BIG8_9FUNG</name>
<dbReference type="EMBL" id="JANBQF010000325">
    <property type="protein sequence ID" value="KAJ2002200.1"/>
    <property type="molecule type" value="Genomic_DNA"/>
</dbReference>
<evidence type="ECO:0000256" key="1">
    <source>
        <dbReference type="ARBA" id="ARBA00037935"/>
    </source>
</evidence>
<evidence type="ECO:0000259" key="3">
    <source>
        <dbReference type="PROSITE" id="PS51232"/>
    </source>
</evidence>
<dbReference type="InterPro" id="IPR014768">
    <property type="entry name" value="GBD/FH3_dom"/>
</dbReference>
<dbReference type="OrthoDB" id="5563331at2759"/>
<evidence type="ECO:0000313" key="4">
    <source>
        <dbReference type="EMBL" id="KAJ2002200.1"/>
    </source>
</evidence>
<dbReference type="PROSITE" id="PS51232">
    <property type="entry name" value="GBD_FH3"/>
    <property type="match status" value="1"/>
</dbReference>
<keyword evidence="5" id="KW-1185">Reference proteome</keyword>
<feature type="region of interest" description="Disordered" evidence="2">
    <location>
        <begin position="1"/>
        <end position="47"/>
    </location>
</feature>
<comment type="similarity">
    <text evidence="1">Belongs to the formin homology family. BNI1 subfamily.</text>
</comment>